<comment type="caution">
    <text evidence="1">The sequence shown here is derived from an EMBL/GenBank/DDBJ whole genome shotgun (WGS) entry which is preliminary data.</text>
</comment>
<dbReference type="Proteomes" id="UP000233618">
    <property type="component" value="Unassembled WGS sequence"/>
</dbReference>
<accession>A0A2N3I6Q6</accession>
<sequence length="811" mass="91864">MSSNKLFYSPEGVHFMTAMGAEIAAQKQGDAFSLNLRGSFHEDVQQITAYYEVKNDSTKKTKKVPIGALNVISYDQIEKNMVLVPVNGNNTSIPRAQLETYLNDAYSPANVSWTVSQHAGVQVEYSHDMSQGLDDGESRMLSNYTKEMNKVITALKRSGDYDEHKTYVFLVDKARNPAKAGFMPKKRPWGFVFTDIHKRNNINPTKALCRTIAHEVAHGEFRLSHPFQDFPSIPENSTQNLMDYADGQQLRKYQWDDIHNLRDVELWGQEEEGNASVNKREAYKQIERLRYGRATRKPISLTDYSFMFEEFEYPKGSSDPIVFYGIHATGGEYLMTDKYSVGNTVMRQSQCLKFVFTHSGENCNNPDYLSNIQFTSYPGELTLVVNASQNNKFISDILTLTYSSWISEFKQLIKEMNWERLQYYPEEAYYELSIDDRLEVINGIFNSNTISDGYLWSADKENILASVVKNISGITDQRKLLEVLLKNNAIINLIKDIDGSELKSFVFTISDYITKVYGKSSYAELARYNLSQSGAYNKIFRWAETAGPDPSYHSKGSRRLGYFIITYNTDWWFDEEEKLMDISPYEFVGIQIESPIESLNANTGDFVVIPGVLFHWILKQQDRKQAFDDAVLAADLSLTVFTLGTYAGVKTAVKVGTKVTIAMTIDFVFQAAIISLDPEFNFTDVKLTDVVWSGASSLIKDPKMNIVISSIRGALKGAYEESDKGFEEASLVALEIMENEIIIAIITHGLVGQTNYLNLLEKTFKKSPKAVYDKLISLGIKPKDIQSVSNQFVSNALKLTIKSLGNEKQKK</sequence>
<dbReference type="EMBL" id="MVDE01000018">
    <property type="protein sequence ID" value="PKQ65981.1"/>
    <property type="molecule type" value="Genomic_DNA"/>
</dbReference>
<dbReference type="AlphaFoldDB" id="A0A2N3I6Q6"/>
<evidence type="ECO:0000313" key="2">
    <source>
        <dbReference type="Proteomes" id="UP000233618"/>
    </source>
</evidence>
<dbReference type="RefSeq" id="WP_143470905.1">
    <property type="nucleotide sequence ID" value="NZ_MVDE01000018.1"/>
</dbReference>
<reference evidence="1 2" key="1">
    <citation type="journal article" date="2017" name="Front. Microbiol.">
        <title>Labilibaculum manganireducens gen. nov., sp. nov. and Labilibaculum filiforme sp. nov., Novel Bacteroidetes Isolated from Subsurface Sediments of the Baltic Sea.</title>
        <authorList>
            <person name="Vandieken V."/>
            <person name="Marshall I.P."/>
            <person name="Niemann H."/>
            <person name="Engelen B."/>
            <person name="Cypionka H."/>
        </authorList>
    </citation>
    <scope>NUCLEOTIDE SEQUENCE [LARGE SCALE GENOMIC DNA]</scope>
    <source>
        <strain evidence="1 2">59.10-2M</strain>
    </source>
</reference>
<keyword evidence="2" id="KW-1185">Reference proteome</keyword>
<evidence type="ECO:0000313" key="1">
    <source>
        <dbReference type="EMBL" id="PKQ65981.1"/>
    </source>
</evidence>
<name>A0A2N3I6Q6_9BACT</name>
<organism evidence="1 2">
    <name type="scientific">Labilibaculum manganireducens</name>
    <dbReference type="NCBI Taxonomy" id="1940525"/>
    <lineage>
        <taxon>Bacteria</taxon>
        <taxon>Pseudomonadati</taxon>
        <taxon>Bacteroidota</taxon>
        <taxon>Bacteroidia</taxon>
        <taxon>Marinilabiliales</taxon>
        <taxon>Marinifilaceae</taxon>
        <taxon>Labilibaculum</taxon>
    </lineage>
</organism>
<protein>
    <submittedName>
        <fullName evidence="1">Uncharacterized protein</fullName>
    </submittedName>
</protein>
<proteinExistence type="predicted"/>
<gene>
    <name evidence="1" type="ORF">BZG01_12515</name>
</gene>